<keyword evidence="2" id="KW-1185">Reference proteome</keyword>
<comment type="caution">
    <text evidence="1">The sequence shown here is derived from an EMBL/GenBank/DDBJ whole genome shotgun (WGS) entry which is preliminary data.</text>
</comment>
<dbReference type="RefSeq" id="WP_185662575.1">
    <property type="nucleotide sequence ID" value="NZ_JACLAW010000002.1"/>
</dbReference>
<dbReference type="EMBL" id="JACLAW010000002">
    <property type="protein sequence ID" value="MBC2664309.1"/>
    <property type="molecule type" value="Genomic_DNA"/>
</dbReference>
<dbReference type="Proteomes" id="UP000566813">
    <property type="component" value="Unassembled WGS sequence"/>
</dbReference>
<sequence>MAKNSRIEWTTHTFNPWWGCVKVSPACKHCYAESWAKRVGSNVWGIQAERRFFGDKHWAEPFKWDALAAASGIRARVFCASMADVFEDRRDLDIHRARLWKLIEATPHLDWLLLTKRPEIISQLAPWGNQWPANVWLGTTVETQEYAQERLPHLTAIPASVRFISAEPLLGPVDISPWADRLDWVITGGESGPRARPSSPSWFRDLLNSCMARDVAFHFKQWGDWAPGQGISLAKARIETVSDGTTMIRVGKKHAGRELDGETWDELPVVRTA</sequence>
<accession>A0A7X1FNX0</accession>
<dbReference type="AlphaFoldDB" id="A0A7X1FNX0"/>
<dbReference type="InterPro" id="IPR011101">
    <property type="entry name" value="DUF5131"/>
</dbReference>
<protein>
    <submittedName>
        <fullName evidence="1">Phage Gp37/Gp68 family protein</fullName>
    </submittedName>
</protein>
<evidence type="ECO:0000313" key="2">
    <source>
        <dbReference type="Proteomes" id="UP000566813"/>
    </source>
</evidence>
<reference evidence="1 2" key="1">
    <citation type="submission" date="2020-08" db="EMBL/GenBank/DDBJ databases">
        <title>The genome sequence of type strain Novosphingobium flavum NBRC 111647.</title>
        <authorList>
            <person name="Liu Y."/>
        </authorList>
    </citation>
    <scope>NUCLEOTIDE SEQUENCE [LARGE SCALE GENOMIC DNA]</scope>
    <source>
        <strain evidence="1 2">NBRC 111647</strain>
    </source>
</reference>
<proteinExistence type="predicted"/>
<name>A0A7X1FNX0_9SPHN</name>
<evidence type="ECO:0000313" key="1">
    <source>
        <dbReference type="EMBL" id="MBC2664309.1"/>
    </source>
</evidence>
<gene>
    <name evidence="1" type="ORF">H7F51_02120</name>
</gene>
<dbReference type="Pfam" id="PF07505">
    <property type="entry name" value="DUF5131"/>
    <property type="match status" value="1"/>
</dbReference>
<organism evidence="1 2">
    <name type="scientific">Novosphingobium flavum</name>
    <dbReference type="NCBI Taxonomy" id="1778672"/>
    <lineage>
        <taxon>Bacteria</taxon>
        <taxon>Pseudomonadati</taxon>
        <taxon>Pseudomonadota</taxon>
        <taxon>Alphaproteobacteria</taxon>
        <taxon>Sphingomonadales</taxon>
        <taxon>Sphingomonadaceae</taxon>
        <taxon>Novosphingobium</taxon>
    </lineage>
</organism>